<evidence type="ECO:0000313" key="14">
    <source>
        <dbReference type="Proteomes" id="UP000050430"/>
    </source>
</evidence>
<dbReference type="PANTHER" id="PTHR30070">
    <property type="entry name" value="HEME EXPORTER PROTEIN B"/>
    <property type="match status" value="1"/>
</dbReference>
<evidence type="ECO:0000256" key="11">
    <source>
        <dbReference type="ARBA" id="ARBA00023136"/>
    </source>
</evidence>
<comment type="subcellular location">
    <subcellularLocation>
        <location evidence="2">Cell inner membrane</location>
        <topology evidence="2">Multi-pass membrane protein</topology>
    </subcellularLocation>
</comment>
<dbReference type="STRING" id="229920.ADM99_11655"/>
<feature type="transmembrane region" description="Helical" evidence="12">
    <location>
        <begin position="167"/>
        <end position="184"/>
    </location>
</feature>
<dbReference type="GO" id="GO:1903607">
    <property type="term" value="P:cytochrome c biosynthetic process"/>
    <property type="evidence" value="ECO:0007669"/>
    <property type="project" value="TreeGrafter"/>
</dbReference>
<gene>
    <name evidence="13" type="ORF">ADM99_11655</name>
</gene>
<organism evidence="13 14">
    <name type="scientific">Leptolinea tardivitalis</name>
    <dbReference type="NCBI Taxonomy" id="229920"/>
    <lineage>
        <taxon>Bacteria</taxon>
        <taxon>Bacillati</taxon>
        <taxon>Chloroflexota</taxon>
        <taxon>Anaerolineae</taxon>
        <taxon>Anaerolineales</taxon>
        <taxon>Anaerolineaceae</taxon>
        <taxon>Leptolinea</taxon>
    </lineage>
</organism>
<evidence type="ECO:0000256" key="9">
    <source>
        <dbReference type="ARBA" id="ARBA00022748"/>
    </source>
</evidence>
<dbReference type="OrthoDB" id="9812809at2"/>
<evidence type="ECO:0000256" key="10">
    <source>
        <dbReference type="ARBA" id="ARBA00022989"/>
    </source>
</evidence>
<dbReference type="PIRSF" id="PIRSF002764">
    <property type="entry name" value="CcmB"/>
    <property type="match status" value="1"/>
</dbReference>
<evidence type="ECO:0000256" key="8">
    <source>
        <dbReference type="ARBA" id="ARBA00022692"/>
    </source>
</evidence>
<dbReference type="InterPro" id="IPR003544">
    <property type="entry name" value="Cyt_c_biogenesis_CcmB"/>
</dbReference>
<dbReference type="RefSeq" id="WP_062422679.1">
    <property type="nucleotide sequence ID" value="NZ_BBYA01000011.1"/>
</dbReference>
<accession>A0A0P6X9A4</accession>
<feature type="transmembrane region" description="Helical" evidence="12">
    <location>
        <begin position="53"/>
        <end position="74"/>
    </location>
</feature>
<evidence type="ECO:0000256" key="4">
    <source>
        <dbReference type="ARBA" id="ARBA00016452"/>
    </source>
</evidence>
<dbReference type="PANTHER" id="PTHR30070:SF1">
    <property type="entry name" value="CYTOCHROME C BIOGENESIS B-RELATED"/>
    <property type="match status" value="1"/>
</dbReference>
<keyword evidence="6" id="KW-1003">Cell membrane</keyword>
<feature type="transmembrane region" description="Helical" evidence="12">
    <location>
        <begin position="199"/>
        <end position="221"/>
    </location>
</feature>
<protein>
    <recommendedName>
        <fullName evidence="4">Heme exporter protein B</fullName>
    </recommendedName>
</protein>
<keyword evidence="10 12" id="KW-1133">Transmembrane helix</keyword>
<keyword evidence="8 12" id="KW-0812">Transmembrane</keyword>
<evidence type="ECO:0000256" key="5">
    <source>
        <dbReference type="ARBA" id="ARBA00022448"/>
    </source>
</evidence>
<comment type="similarity">
    <text evidence="3">Belongs to the CcmB/CycW/HelB family.</text>
</comment>
<dbReference type="GO" id="GO:0005886">
    <property type="term" value="C:plasma membrane"/>
    <property type="evidence" value="ECO:0007669"/>
    <property type="project" value="UniProtKB-SubCell"/>
</dbReference>
<dbReference type="GO" id="GO:0017004">
    <property type="term" value="P:cytochrome complex assembly"/>
    <property type="evidence" value="ECO:0007669"/>
    <property type="project" value="UniProtKB-KW"/>
</dbReference>
<evidence type="ECO:0000256" key="1">
    <source>
        <dbReference type="ARBA" id="ARBA00002442"/>
    </source>
</evidence>
<dbReference type="EMBL" id="LGCK01000012">
    <property type="protein sequence ID" value="KPL70958.1"/>
    <property type="molecule type" value="Genomic_DNA"/>
</dbReference>
<keyword evidence="9" id="KW-0201">Cytochrome c-type biogenesis</keyword>
<keyword evidence="7" id="KW-0997">Cell inner membrane</keyword>
<sequence>MNSVRDYFQVLRAIIWKDLKMEWRNRELISGMLMFALLMILIFNFALELESHTSAGLSAGVLWVTLIYSGAIGINRSILSERENNCLDSLLLAPTDRSAIFFGKAVGIWVVMLAASAVLLPVYSMLYSVFLLKDGFFLVIILGTAGYALAGTLLAGMSAQSRARDSLLPLLLLPVTFPLILASVKTSTGLLQGFALADVQTWISLLVVYDILFIVLGLLLFERIVEE</sequence>
<dbReference type="InterPro" id="IPR026031">
    <property type="entry name" value="Cyt_c_CcmB_bac"/>
</dbReference>
<feature type="transmembrane region" description="Helical" evidence="12">
    <location>
        <begin position="106"/>
        <end position="130"/>
    </location>
</feature>
<keyword evidence="11 12" id="KW-0472">Membrane</keyword>
<dbReference type="Proteomes" id="UP000050430">
    <property type="component" value="Unassembled WGS sequence"/>
</dbReference>
<keyword evidence="5" id="KW-0813">Transport</keyword>
<dbReference type="AlphaFoldDB" id="A0A0P6X9A4"/>
<evidence type="ECO:0000256" key="12">
    <source>
        <dbReference type="SAM" id="Phobius"/>
    </source>
</evidence>
<feature type="transmembrane region" description="Helical" evidence="12">
    <location>
        <begin position="28"/>
        <end position="47"/>
    </location>
</feature>
<keyword evidence="14" id="KW-1185">Reference proteome</keyword>
<evidence type="ECO:0000256" key="6">
    <source>
        <dbReference type="ARBA" id="ARBA00022475"/>
    </source>
</evidence>
<evidence type="ECO:0000256" key="3">
    <source>
        <dbReference type="ARBA" id="ARBA00010544"/>
    </source>
</evidence>
<feature type="transmembrane region" description="Helical" evidence="12">
    <location>
        <begin position="136"/>
        <end position="155"/>
    </location>
</feature>
<dbReference type="PRINTS" id="PR01414">
    <property type="entry name" value="CCMBBIOGNSIS"/>
</dbReference>
<name>A0A0P6X9A4_9CHLR</name>
<dbReference type="GO" id="GO:0015232">
    <property type="term" value="F:heme transmembrane transporter activity"/>
    <property type="evidence" value="ECO:0007669"/>
    <property type="project" value="InterPro"/>
</dbReference>
<evidence type="ECO:0000256" key="2">
    <source>
        <dbReference type="ARBA" id="ARBA00004429"/>
    </source>
</evidence>
<evidence type="ECO:0000256" key="7">
    <source>
        <dbReference type="ARBA" id="ARBA00022519"/>
    </source>
</evidence>
<comment type="function">
    <text evidence="1">Required for the export of heme to the periplasm for the biogenesis of c-type cytochromes.</text>
</comment>
<proteinExistence type="inferred from homology"/>
<evidence type="ECO:0000313" key="13">
    <source>
        <dbReference type="EMBL" id="KPL70958.1"/>
    </source>
</evidence>
<dbReference type="Pfam" id="PF03379">
    <property type="entry name" value="CcmB"/>
    <property type="match status" value="1"/>
</dbReference>
<comment type="caution">
    <text evidence="13">The sequence shown here is derived from an EMBL/GenBank/DDBJ whole genome shotgun (WGS) entry which is preliminary data.</text>
</comment>
<reference evidence="13 14" key="1">
    <citation type="submission" date="2015-07" db="EMBL/GenBank/DDBJ databases">
        <title>Genome sequence of Leptolinea tardivitalis DSM 16556.</title>
        <authorList>
            <person name="Hemp J."/>
            <person name="Ward L.M."/>
            <person name="Pace L.A."/>
            <person name="Fischer W.W."/>
        </authorList>
    </citation>
    <scope>NUCLEOTIDE SEQUENCE [LARGE SCALE GENOMIC DNA]</scope>
    <source>
        <strain evidence="13 14">YMTK-2</strain>
    </source>
</reference>